<accession>A0A813IV80</accession>
<proteinExistence type="predicted"/>
<dbReference type="AlphaFoldDB" id="A0A813IV80"/>
<comment type="caution">
    <text evidence="1">The sequence shown here is derived from an EMBL/GenBank/DDBJ whole genome shotgun (WGS) entry which is preliminary data.</text>
</comment>
<reference evidence="1" key="1">
    <citation type="submission" date="2021-02" db="EMBL/GenBank/DDBJ databases">
        <authorList>
            <person name="Dougan E. K."/>
            <person name="Rhodes N."/>
            <person name="Thang M."/>
            <person name="Chan C."/>
        </authorList>
    </citation>
    <scope>NUCLEOTIDE SEQUENCE</scope>
</reference>
<organism evidence="1 2">
    <name type="scientific">Polarella glacialis</name>
    <name type="common">Dinoflagellate</name>
    <dbReference type="NCBI Taxonomy" id="89957"/>
    <lineage>
        <taxon>Eukaryota</taxon>
        <taxon>Sar</taxon>
        <taxon>Alveolata</taxon>
        <taxon>Dinophyceae</taxon>
        <taxon>Suessiales</taxon>
        <taxon>Suessiaceae</taxon>
        <taxon>Polarella</taxon>
    </lineage>
</organism>
<dbReference type="EMBL" id="CAJNNW010016179">
    <property type="protein sequence ID" value="CAE8658636.1"/>
    <property type="molecule type" value="Genomic_DNA"/>
</dbReference>
<protein>
    <submittedName>
        <fullName evidence="1">Uncharacterized protein</fullName>
    </submittedName>
</protein>
<name>A0A813IV80_POLGL</name>
<evidence type="ECO:0000313" key="1">
    <source>
        <dbReference type="EMBL" id="CAE8658636.1"/>
    </source>
</evidence>
<sequence length="56" mass="5847">QPFDVVVRTKGIDVFGESLAWCCGDIVNEVCTCTGTDSLLCAGAPVEVCIEAAVLQ</sequence>
<evidence type="ECO:0000313" key="2">
    <source>
        <dbReference type="Proteomes" id="UP000626109"/>
    </source>
</evidence>
<feature type="non-terminal residue" evidence="1">
    <location>
        <position position="56"/>
    </location>
</feature>
<gene>
    <name evidence="1" type="ORF">PGLA2088_LOCUS13509</name>
</gene>
<feature type="non-terminal residue" evidence="1">
    <location>
        <position position="1"/>
    </location>
</feature>
<dbReference type="Proteomes" id="UP000626109">
    <property type="component" value="Unassembled WGS sequence"/>
</dbReference>